<evidence type="ECO:0000256" key="1">
    <source>
        <dbReference type="SAM" id="Coils"/>
    </source>
</evidence>
<accession>A0A1I9S265</accession>
<proteinExistence type="predicted"/>
<feature type="region of interest" description="Disordered" evidence="2">
    <location>
        <begin position="182"/>
        <end position="226"/>
    </location>
</feature>
<keyword evidence="1" id="KW-0175">Coiled coil</keyword>
<organism evidence="4">
    <name type="scientific">Aeromonas salmonicida subsp. salmonicida</name>
    <dbReference type="NCBI Taxonomy" id="29491"/>
    <lineage>
        <taxon>Bacteria</taxon>
        <taxon>Pseudomonadati</taxon>
        <taxon>Pseudomonadota</taxon>
        <taxon>Gammaproteobacteria</taxon>
        <taxon>Aeromonadales</taxon>
        <taxon>Aeromonadaceae</taxon>
        <taxon>Aeromonas</taxon>
    </lineage>
</organism>
<evidence type="ECO:0000313" key="4">
    <source>
        <dbReference type="EMBL" id="AOZ60657.1"/>
    </source>
</evidence>
<evidence type="ECO:0000256" key="3">
    <source>
        <dbReference type="SAM" id="Phobius"/>
    </source>
</evidence>
<protein>
    <submittedName>
        <fullName evidence="4">Putative truncated conjugal transfer protein TraB</fullName>
    </submittedName>
</protein>
<sequence>MNRVEPSVTDPSMSEVPADEVIEQELTPENPAARRRKGWIWFGVLLCVCFLIGGAYTVYSLYTEDQVAATSTQGTTAADIAKRLSQNQGKWRLPDLTKNQDYASSYAEQLDQELSVTQRKQSEMLGTVANLADSFKALEETLKKEREAALANQEDLLARLEADAAARQQLEGKVAELQGELSKTGNGGAVDADGLPAGASARNTPAVRGYAQPNPAANAGTPVTGKPKWETLEFNLSSRKKGGKPIGEDYLPPGSYAPGRIIIGARTSASVDAQKDPRPLLVRIEGRAVAGMDKHGKKHFVDTTGCVVEAAAYGDESAEMSPARISLMSCTYPDGRNVSVRVNGYLASRGQYGIKGEVVRREGDLMTHAFWAGALGSTGDVVQGLQGETSKSAMGTVKTYDGGDAVLDLAGGALKSTGTQMQRYYIKRLEQIQPVLPIKAGTPVEIVFFTPVDLSGQQELQDGARQTATAQQQTPSGVYINNQALNTAPSPQNYQQAAQQVIQYAQPVTTQVQGSQAQDPTVTNWNTSLY</sequence>
<feature type="coiled-coil region" evidence="1">
    <location>
        <begin position="128"/>
        <end position="180"/>
    </location>
</feature>
<keyword evidence="3" id="KW-1133">Transmembrane helix</keyword>
<dbReference type="Pfam" id="PF03743">
    <property type="entry name" value="TrbI"/>
    <property type="match status" value="1"/>
</dbReference>
<evidence type="ECO:0000256" key="2">
    <source>
        <dbReference type="SAM" id="MobiDB-lite"/>
    </source>
</evidence>
<keyword evidence="3" id="KW-0472">Membrane</keyword>
<dbReference type="CDD" id="cd16430">
    <property type="entry name" value="TraB"/>
    <property type="match status" value="1"/>
</dbReference>
<geneLocation type="plasmid" evidence="4">
    <name>pAsa8</name>
</geneLocation>
<dbReference type="EMBL" id="KX364409">
    <property type="protein sequence ID" value="AOZ60657.1"/>
    <property type="molecule type" value="Genomic_DNA"/>
</dbReference>
<dbReference type="InterPro" id="IPR005498">
    <property type="entry name" value="T4SS_VirB10/TraB/TrbI"/>
</dbReference>
<keyword evidence="4" id="KW-0614">Plasmid</keyword>
<keyword evidence="3" id="KW-0812">Transmembrane</keyword>
<feature type="transmembrane region" description="Helical" evidence="3">
    <location>
        <begin position="39"/>
        <end position="62"/>
    </location>
</feature>
<dbReference type="AlphaFoldDB" id="A0A1I9S265"/>
<name>A0A1I9S265_AERSS</name>
<reference evidence="4" key="1">
    <citation type="journal article" date="2016" name="Sci. Rep.">
        <title>Diversity of antibiotic-resistance genes in Canadian isolates of Aeromonas salmonicida subsp. salmonicida: dominance of pSN254b and discovery of pAsa8.</title>
        <authorList>
            <person name="Trudel M.V."/>
            <person name="Vincent A.T."/>
            <person name="Attere S.A."/>
            <person name="Labbe M."/>
            <person name="Derome N."/>
            <person name="Culley A.I."/>
            <person name="Charette S.J."/>
        </authorList>
    </citation>
    <scope>NUCLEOTIDE SEQUENCE</scope>
    <source>
        <strain evidence="4">M16474-11</strain>
        <plasmid evidence="4">pAsa8</plasmid>
    </source>
</reference>